<feature type="domain" description="Aminotransferase class V" evidence="8">
    <location>
        <begin position="46"/>
        <end position="308"/>
    </location>
</feature>
<comment type="similarity">
    <text evidence="2">Belongs to the class-V pyridoxal-phosphate-dependent aminotransferase family.</text>
</comment>
<gene>
    <name evidence="9" type="ORF">H5P27_05265</name>
</gene>
<evidence type="ECO:0000256" key="2">
    <source>
        <dbReference type="ARBA" id="ARBA00009236"/>
    </source>
</evidence>
<evidence type="ECO:0000313" key="9">
    <source>
        <dbReference type="EMBL" id="MBC2605447.1"/>
    </source>
</evidence>
<comment type="caution">
    <text evidence="9">The sequence shown here is derived from an EMBL/GenBank/DDBJ whole genome shotgun (WGS) entry which is preliminary data.</text>
</comment>
<dbReference type="FunFam" id="3.40.640.10:FF:000027">
    <property type="entry name" value="Serine--pyruvate aminotransferase, mitochondrial"/>
    <property type="match status" value="1"/>
</dbReference>
<evidence type="ECO:0000256" key="6">
    <source>
        <dbReference type="PIRSR" id="PIRSR000524-1"/>
    </source>
</evidence>
<dbReference type="EMBL" id="JACHVC010000006">
    <property type="protein sequence ID" value="MBC2605447.1"/>
    <property type="molecule type" value="Genomic_DNA"/>
</dbReference>
<dbReference type="InterPro" id="IPR024169">
    <property type="entry name" value="SP_NH2Trfase/AEP_transaminase"/>
</dbReference>
<dbReference type="GO" id="GO:0008453">
    <property type="term" value="F:alanine-glyoxylate transaminase activity"/>
    <property type="evidence" value="ECO:0007669"/>
    <property type="project" value="TreeGrafter"/>
</dbReference>
<evidence type="ECO:0000256" key="1">
    <source>
        <dbReference type="ARBA" id="ARBA00001933"/>
    </source>
</evidence>
<dbReference type="SUPFAM" id="SSF53383">
    <property type="entry name" value="PLP-dependent transferases"/>
    <property type="match status" value="1"/>
</dbReference>
<protein>
    <submittedName>
        <fullName evidence="9">Alanine--glyoxylate aminotransferase family protein</fullName>
    </submittedName>
</protein>
<evidence type="ECO:0000256" key="5">
    <source>
        <dbReference type="ARBA" id="ARBA00022898"/>
    </source>
</evidence>
<reference evidence="9 10" key="1">
    <citation type="submission" date="2020-07" db="EMBL/GenBank/DDBJ databases">
        <authorList>
            <person name="Feng X."/>
        </authorList>
    </citation>
    <scope>NUCLEOTIDE SEQUENCE [LARGE SCALE GENOMIC DNA]</scope>
    <source>
        <strain evidence="9 10">JCM23202</strain>
    </source>
</reference>
<evidence type="ECO:0000256" key="7">
    <source>
        <dbReference type="PIRSR" id="PIRSR000524-50"/>
    </source>
</evidence>
<dbReference type="AlphaFoldDB" id="A0A7X1B4L6"/>
<sequence>MKIDPLLKQINPPPRLMMGPGPVNADPRVQRAMSADLLGQYDPAMTEYMNELMALYRVVFQTSNHWTFVIDGTSRAAIESSLVSLIEPGDKVLVPVFGRFGHLLTEIASRCGAEVISISKEWGQVFSPEEIAEALDKYQPKVLAICQGDTSTTMNQPLEAIGKLCAERGVLSYVDATASIGGNELLIGDWEIDICTAGLQKCLGGPSGSGPITISDKAAEHIQNRWHVEKGIEPAGFVPGKLSRIQSNYFDLAMVMAYWSPQRLNHHTEATSMLYCARECARCIVEEGLENVLARHTLGSKAMVAGLQVMGLKLFGNLDYKMSNVTGVYIPEVVDGEAVRRDMLHYFGVEIGTSFGPLHGKIWRIGAMGYNARKDAILRTLNALSSCLRLHGYKAPGDDPALAALEIFKQAEAAPAEIEISPVSKTS</sequence>
<evidence type="ECO:0000256" key="4">
    <source>
        <dbReference type="ARBA" id="ARBA00022679"/>
    </source>
</evidence>
<proteinExistence type="inferred from homology"/>
<organism evidence="9 10">
    <name type="scientific">Pelagicoccus albus</name>
    <dbReference type="NCBI Taxonomy" id="415222"/>
    <lineage>
        <taxon>Bacteria</taxon>
        <taxon>Pseudomonadati</taxon>
        <taxon>Verrucomicrobiota</taxon>
        <taxon>Opitutia</taxon>
        <taxon>Puniceicoccales</taxon>
        <taxon>Pelagicoccaceae</taxon>
        <taxon>Pelagicoccus</taxon>
    </lineage>
</organism>
<keyword evidence="5 7" id="KW-0663">Pyridoxal phosphate</keyword>
<dbReference type="PANTHER" id="PTHR21152:SF40">
    <property type="entry name" value="ALANINE--GLYOXYLATE AMINOTRANSFERASE"/>
    <property type="match status" value="1"/>
</dbReference>
<evidence type="ECO:0000256" key="3">
    <source>
        <dbReference type="ARBA" id="ARBA00022576"/>
    </source>
</evidence>
<dbReference type="PIRSF" id="PIRSF000524">
    <property type="entry name" value="SPT"/>
    <property type="match status" value="1"/>
</dbReference>
<keyword evidence="3 9" id="KW-0032">Aminotransferase</keyword>
<feature type="binding site" evidence="6">
    <location>
        <position position="364"/>
    </location>
    <ligand>
        <name>substrate</name>
    </ligand>
</feature>
<dbReference type="Gene3D" id="3.40.640.10">
    <property type="entry name" value="Type I PLP-dependent aspartate aminotransferase-like (Major domain)"/>
    <property type="match status" value="1"/>
</dbReference>
<dbReference type="InterPro" id="IPR015422">
    <property type="entry name" value="PyrdxlP-dep_Trfase_small"/>
</dbReference>
<dbReference type="InterPro" id="IPR015424">
    <property type="entry name" value="PyrdxlP-dep_Trfase"/>
</dbReference>
<name>A0A7X1B4L6_9BACT</name>
<dbReference type="Gene3D" id="3.90.1150.10">
    <property type="entry name" value="Aspartate Aminotransferase, domain 1"/>
    <property type="match status" value="1"/>
</dbReference>
<dbReference type="PANTHER" id="PTHR21152">
    <property type="entry name" value="AMINOTRANSFERASE CLASS V"/>
    <property type="match status" value="1"/>
</dbReference>
<evidence type="ECO:0000259" key="8">
    <source>
        <dbReference type="Pfam" id="PF00266"/>
    </source>
</evidence>
<feature type="modified residue" description="N6-(pyridoxal phosphate)lysine" evidence="7">
    <location>
        <position position="201"/>
    </location>
</feature>
<dbReference type="Pfam" id="PF00266">
    <property type="entry name" value="Aminotran_5"/>
    <property type="match status" value="1"/>
</dbReference>
<keyword evidence="4 9" id="KW-0808">Transferase</keyword>
<dbReference type="Proteomes" id="UP000526501">
    <property type="component" value="Unassembled WGS sequence"/>
</dbReference>
<dbReference type="InterPro" id="IPR015421">
    <property type="entry name" value="PyrdxlP-dep_Trfase_major"/>
</dbReference>
<dbReference type="InterPro" id="IPR000192">
    <property type="entry name" value="Aminotrans_V_dom"/>
</dbReference>
<dbReference type="GO" id="GO:0019265">
    <property type="term" value="P:glycine biosynthetic process, by transamination of glyoxylate"/>
    <property type="evidence" value="ECO:0007669"/>
    <property type="project" value="TreeGrafter"/>
</dbReference>
<dbReference type="GO" id="GO:0004760">
    <property type="term" value="F:L-serine-pyruvate transaminase activity"/>
    <property type="evidence" value="ECO:0007669"/>
    <property type="project" value="TreeGrafter"/>
</dbReference>
<evidence type="ECO:0000313" key="10">
    <source>
        <dbReference type="Proteomes" id="UP000526501"/>
    </source>
</evidence>
<dbReference type="RefSeq" id="WP_185659325.1">
    <property type="nucleotide sequence ID" value="NZ_CAWPOO010000006.1"/>
</dbReference>
<keyword evidence="10" id="KW-1185">Reference proteome</keyword>
<comment type="cofactor">
    <cofactor evidence="1 7">
        <name>pyridoxal 5'-phosphate</name>
        <dbReference type="ChEBI" id="CHEBI:597326"/>
    </cofactor>
</comment>
<accession>A0A7X1B4L6</accession>